<dbReference type="Proteomes" id="UP001234178">
    <property type="component" value="Unassembled WGS sequence"/>
</dbReference>
<proteinExistence type="predicted"/>
<name>A0ABR0A9V6_9CRUS</name>
<evidence type="ECO:0000313" key="2">
    <source>
        <dbReference type="Proteomes" id="UP001234178"/>
    </source>
</evidence>
<dbReference type="EMBL" id="JAOYFB010000037">
    <property type="protein sequence ID" value="KAK4021921.1"/>
    <property type="molecule type" value="Genomic_DNA"/>
</dbReference>
<organism evidence="1 2">
    <name type="scientific">Daphnia magna</name>
    <dbReference type="NCBI Taxonomy" id="35525"/>
    <lineage>
        <taxon>Eukaryota</taxon>
        <taxon>Metazoa</taxon>
        <taxon>Ecdysozoa</taxon>
        <taxon>Arthropoda</taxon>
        <taxon>Crustacea</taxon>
        <taxon>Branchiopoda</taxon>
        <taxon>Diplostraca</taxon>
        <taxon>Cladocera</taxon>
        <taxon>Anomopoda</taxon>
        <taxon>Daphniidae</taxon>
        <taxon>Daphnia</taxon>
    </lineage>
</organism>
<sequence>MVLARLGSDCDSRKCSASESLACCLICNRKLQSATKIRRSRFRRAYTDAASETLTPGSTAAAGQVLATSAVVPPVSITVRDVGIQ</sequence>
<gene>
    <name evidence="1" type="ORF">OUZ56_007409</name>
</gene>
<comment type="caution">
    <text evidence="1">The sequence shown here is derived from an EMBL/GenBank/DDBJ whole genome shotgun (WGS) entry which is preliminary data.</text>
</comment>
<keyword evidence="2" id="KW-1185">Reference proteome</keyword>
<protein>
    <submittedName>
        <fullName evidence="1">Uncharacterized protein</fullName>
    </submittedName>
</protein>
<reference evidence="1 2" key="1">
    <citation type="journal article" date="2023" name="Nucleic Acids Res.">
        <title>The hologenome of Daphnia magna reveals possible DNA methylation and microbiome-mediated evolution of the host genome.</title>
        <authorList>
            <person name="Chaturvedi A."/>
            <person name="Li X."/>
            <person name="Dhandapani V."/>
            <person name="Marshall H."/>
            <person name="Kissane S."/>
            <person name="Cuenca-Cambronero M."/>
            <person name="Asole G."/>
            <person name="Calvet F."/>
            <person name="Ruiz-Romero M."/>
            <person name="Marangio P."/>
            <person name="Guigo R."/>
            <person name="Rago D."/>
            <person name="Mirbahai L."/>
            <person name="Eastwood N."/>
            <person name="Colbourne J.K."/>
            <person name="Zhou J."/>
            <person name="Mallon E."/>
            <person name="Orsini L."/>
        </authorList>
    </citation>
    <scope>NUCLEOTIDE SEQUENCE [LARGE SCALE GENOMIC DNA]</scope>
    <source>
        <strain evidence="1">LRV0_1</strain>
    </source>
</reference>
<evidence type="ECO:0000313" key="1">
    <source>
        <dbReference type="EMBL" id="KAK4021921.1"/>
    </source>
</evidence>
<accession>A0ABR0A9V6</accession>